<comment type="similarity">
    <text evidence="7">Belongs to the binding-protein-dependent transport system permease family.</text>
</comment>
<evidence type="ECO:0000256" key="3">
    <source>
        <dbReference type="ARBA" id="ARBA00022475"/>
    </source>
</evidence>
<keyword evidence="5 7" id="KW-1133">Transmembrane helix</keyword>
<evidence type="ECO:0000256" key="5">
    <source>
        <dbReference type="ARBA" id="ARBA00022989"/>
    </source>
</evidence>
<evidence type="ECO:0000313" key="10">
    <source>
        <dbReference type="Proteomes" id="UP000319353"/>
    </source>
</evidence>
<evidence type="ECO:0000256" key="4">
    <source>
        <dbReference type="ARBA" id="ARBA00022692"/>
    </source>
</evidence>
<evidence type="ECO:0000256" key="7">
    <source>
        <dbReference type="RuleBase" id="RU363032"/>
    </source>
</evidence>
<evidence type="ECO:0000313" key="9">
    <source>
        <dbReference type="EMBL" id="TMJ01866.1"/>
    </source>
</evidence>
<dbReference type="GO" id="GO:0055085">
    <property type="term" value="P:transmembrane transport"/>
    <property type="evidence" value="ECO:0007669"/>
    <property type="project" value="InterPro"/>
</dbReference>
<evidence type="ECO:0000256" key="6">
    <source>
        <dbReference type="ARBA" id="ARBA00023136"/>
    </source>
</evidence>
<feature type="transmembrane region" description="Helical" evidence="7">
    <location>
        <begin position="79"/>
        <end position="100"/>
    </location>
</feature>
<reference evidence="9 10" key="1">
    <citation type="journal article" date="2019" name="Nat. Microbiol.">
        <title>Mediterranean grassland soil C-N compound turnover is dependent on rainfall and depth, and is mediated by genomically divergent microorganisms.</title>
        <authorList>
            <person name="Diamond S."/>
            <person name="Andeer P.F."/>
            <person name="Li Z."/>
            <person name="Crits-Christoph A."/>
            <person name="Burstein D."/>
            <person name="Anantharaman K."/>
            <person name="Lane K.R."/>
            <person name="Thomas B.C."/>
            <person name="Pan C."/>
            <person name="Northen T.R."/>
            <person name="Banfield J.F."/>
        </authorList>
    </citation>
    <scope>NUCLEOTIDE SEQUENCE [LARGE SCALE GENOMIC DNA]</scope>
    <source>
        <strain evidence="9">NP_4</strain>
    </source>
</reference>
<protein>
    <submittedName>
        <fullName evidence="9">Sugar ABC transporter permease</fullName>
    </submittedName>
</protein>
<evidence type="ECO:0000256" key="2">
    <source>
        <dbReference type="ARBA" id="ARBA00022448"/>
    </source>
</evidence>
<organism evidence="9 10">
    <name type="scientific">Candidatus Segetimicrobium genomatis</name>
    <dbReference type="NCBI Taxonomy" id="2569760"/>
    <lineage>
        <taxon>Bacteria</taxon>
        <taxon>Bacillati</taxon>
        <taxon>Candidatus Sysuimicrobiota</taxon>
        <taxon>Candidatus Sysuimicrobiia</taxon>
        <taxon>Candidatus Sysuimicrobiales</taxon>
        <taxon>Candidatus Segetimicrobiaceae</taxon>
        <taxon>Candidatus Segetimicrobium</taxon>
    </lineage>
</organism>
<dbReference type="SUPFAM" id="SSF161098">
    <property type="entry name" value="MetI-like"/>
    <property type="match status" value="1"/>
</dbReference>
<evidence type="ECO:0000256" key="1">
    <source>
        <dbReference type="ARBA" id="ARBA00004651"/>
    </source>
</evidence>
<gene>
    <name evidence="9" type="ORF">E6H01_07360</name>
</gene>
<name>A0A537L1I1_9BACT</name>
<dbReference type="AlphaFoldDB" id="A0A537L1I1"/>
<keyword evidence="4 7" id="KW-0812">Transmembrane</keyword>
<feature type="transmembrane region" description="Helical" evidence="7">
    <location>
        <begin position="153"/>
        <end position="171"/>
    </location>
</feature>
<feature type="transmembrane region" description="Helical" evidence="7">
    <location>
        <begin position="214"/>
        <end position="234"/>
    </location>
</feature>
<dbReference type="InterPro" id="IPR051393">
    <property type="entry name" value="ABC_transporter_permease"/>
</dbReference>
<dbReference type="PANTHER" id="PTHR30193">
    <property type="entry name" value="ABC TRANSPORTER PERMEASE PROTEIN"/>
    <property type="match status" value="1"/>
</dbReference>
<dbReference type="Proteomes" id="UP000319353">
    <property type="component" value="Unassembled WGS sequence"/>
</dbReference>
<dbReference type="GO" id="GO:0005886">
    <property type="term" value="C:plasma membrane"/>
    <property type="evidence" value="ECO:0007669"/>
    <property type="project" value="UniProtKB-SubCell"/>
</dbReference>
<dbReference type="PROSITE" id="PS50928">
    <property type="entry name" value="ABC_TM1"/>
    <property type="match status" value="1"/>
</dbReference>
<keyword evidence="2 7" id="KW-0813">Transport</keyword>
<evidence type="ECO:0000259" key="8">
    <source>
        <dbReference type="PROSITE" id="PS50928"/>
    </source>
</evidence>
<dbReference type="InterPro" id="IPR035906">
    <property type="entry name" value="MetI-like_sf"/>
</dbReference>
<feature type="transmembrane region" description="Helical" evidence="7">
    <location>
        <begin position="15"/>
        <end position="34"/>
    </location>
</feature>
<dbReference type="CDD" id="cd06261">
    <property type="entry name" value="TM_PBP2"/>
    <property type="match status" value="1"/>
</dbReference>
<feature type="transmembrane region" description="Helical" evidence="7">
    <location>
        <begin position="266"/>
        <end position="290"/>
    </location>
</feature>
<comment type="caution">
    <text evidence="9">The sequence shown here is derived from an EMBL/GenBank/DDBJ whole genome shotgun (WGS) entry which is preliminary data.</text>
</comment>
<proteinExistence type="inferred from homology"/>
<accession>A0A537L1I1</accession>
<dbReference type="Gene3D" id="1.10.3720.10">
    <property type="entry name" value="MetI-like"/>
    <property type="match status" value="1"/>
</dbReference>
<dbReference type="Pfam" id="PF00528">
    <property type="entry name" value="BPD_transp_1"/>
    <property type="match status" value="1"/>
</dbReference>
<feature type="domain" description="ABC transmembrane type-1" evidence="8">
    <location>
        <begin position="75"/>
        <end position="287"/>
    </location>
</feature>
<keyword evidence="3" id="KW-1003">Cell membrane</keyword>
<dbReference type="PANTHER" id="PTHR30193:SF37">
    <property type="entry name" value="INNER MEMBRANE ABC TRANSPORTER PERMEASE PROTEIN YCJO"/>
    <property type="match status" value="1"/>
</dbReference>
<dbReference type="InterPro" id="IPR000515">
    <property type="entry name" value="MetI-like"/>
</dbReference>
<feature type="transmembrane region" description="Helical" evidence="7">
    <location>
        <begin position="112"/>
        <end position="133"/>
    </location>
</feature>
<dbReference type="EMBL" id="VBAL01000090">
    <property type="protein sequence ID" value="TMJ01866.1"/>
    <property type="molecule type" value="Genomic_DNA"/>
</dbReference>
<comment type="subcellular location">
    <subcellularLocation>
        <location evidence="1 7">Cell membrane</location>
        <topology evidence="1 7">Multi-pass membrane protein</topology>
    </subcellularLocation>
</comment>
<sequence length="298" mass="33920">MGRVAPSRMHRRHYVHAYLFIAPVIVLFGLFRVWPSLQTLYYSFFKVELLKGRLTFLGLQNFAGLVHDEIFRAATLHTLIYAAAIVPIAAALGMILAVLFNEEFPLKELFKAIYFAPMVTSTVAAAVVWWWLYNPQYGLFNVILKLMHLPGQPWLLSSRMALPSVIIFSIWKTLGYNLVIYLAGLQAIPHEYHEAATLDGAGSLQRFLRITLPLLAPTTTFVFIYNSIFAFQVFDQVYVLTGGGPARATNVVVLELYNQAFQRYQFGYASAEAMVLFLFILGVTMLQYVYSRRFEVAY</sequence>
<keyword evidence="6 7" id="KW-0472">Membrane</keyword>